<dbReference type="EMBL" id="CM029053">
    <property type="protein sequence ID" value="KAG2551778.1"/>
    <property type="molecule type" value="Genomic_DNA"/>
</dbReference>
<dbReference type="Proteomes" id="UP000823388">
    <property type="component" value="Chromosome 9K"/>
</dbReference>
<dbReference type="InterPro" id="IPR045283">
    <property type="entry name" value="AT3G44326-like"/>
</dbReference>
<reference evidence="1" key="1">
    <citation type="submission" date="2020-05" db="EMBL/GenBank/DDBJ databases">
        <title>WGS assembly of Panicum virgatum.</title>
        <authorList>
            <person name="Lovell J.T."/>
            <person name="Jenkins J."/>
            <person name="Shu S."/>
            <person name="Juenger T.E."/>
            <person name="Schmutz J."/>
        </authorList>
    </citation>
    <scope>NUCLEOTIDE SEQUENCE</scope>
    <source>
        <strain evidence="1">AP13</strain>
    </source>
</reference>
<dbReference type="AlphaFoldDB" id="A0A8T0NSH0"/>
<sequence>MNLELIRYNLFYPHRREAVIMASLSADLFYDILKRLDAAALARAGCACADFRAISNEEDLWENACNSLWPSTRLGDVRSLIVSVGGFRKFYADCFTFTLILNKDVPVVQTNETNPFAEEWAESDYYYDDMDELENSQPSDFVSLIDIWYKDRALYSKVIWGIPNSDGANGWFYNCPFRIDLFHHSSENNENNNGEVFLSTISDLPSVPSIEQERKDGKLWRELNDGIKLSWIIVNRKMKRAVNLTSWHPLGGQRHWPTDTDFVLRFGSVLPAKEVLPCQVAECILLMKFRMTSMGSEEAGEPSTLALTELSLQIEDMGGVHLNGRCSLLLLKEALSCHRSRNYDEVLESCNLYLKAQSELKEEKIRSECRFDTLCIVSGITIFAAISTMCYRKFENV</sequence>
<dbReference type="SUPFAM" id="SSF81383">
    <property type="entry name" value="F-box domain"/>
    <property type="match status" value="1"/>
</dbReference>
<dbReference type="OrthoDB" id="1907273at2759"/>
<dbReference type="PANTHER" id="PTHR33736">
    <property type="entry name" value="F-BOX PROTEIN-RELATED"/>
    <property type="match status" value="1"/>
</dbReference>
<evidence type="ECO:0000313" key="2">
    <source>
        <dbReference type="Proteomes" id="UP000823388"/>
    </source>
</evidence>
<accession>A0A8T0NSH0</accession>
<name>A0A8T0NSH0_PANVG</name>
<dbReference type="PANTHER" id="PTHR33736:SF12">
    <property type="entry name" value="F-BOX DOMAIN-CONTAINING PROTEIN"/>
    <property type="match status" value="1"/>
</dbReference>
<proteinExistence type="predicted"/>
<evidence type="ECO:0000313" key="1">
    <source>
        <dbReference type="EMBL" id="KAG2551778.1"/>
    </source>
</evidence>
<comment type="caution">
    <text evidence="1">The sequence shown here is derived from an EMBL/GenBank/DDBJ whole genome shotgun (WGS) entry which is preliminary data.</text>
</comment>
<gene>
    <name evidence="1" type="ORF">PVAP13_9KG451700</name>
</gene>
<protein>
    <recommendedName>
        <fullName evidence="3">F-box domain-containing protein</fullName>
    </recommendedName>
</protein>
<organism evidence="1 2">
    <name type="scientific">Panicum virgatum</name>
    <name type="common">Blackwell switchgrass</name>
    <dbReference type="NCBI Taxonomy" id="38727"/>
    <lineage>
        <taxon>Eukaryota</taxon>
        <taxon>Viridiplantae</taxon>
        <taxon>Streptophyta</taxon>
        <taxon>Embryophyta</taxon>
        <taxon>Tracheophyta</taxon>
        <taxon>Spermatophyta</taxon>
        <taxon>Magnoliopsida</taxon>
        <taxon>Liliopsida</taxon>
        <taxon>Poales</taxon>
        <taxon>Poaceae</taxon>
        <taxon>PACMAD clade</taxon>
        <taxon>Panicoideae</taxon>
        <taxon>Panicodae</taxon>
        <taxon>Paniceae</taxon>
        <taxon>Panicinae</taxon>
        <taxon>Panicum</taxon>
        <taxon>Panicum sect. Hiantes</taxon>
    </lineage>
</organism>
<dbReference type="Gene3D" id="1.20.1280.50">
    <property type="match status" value="1"/>
</dbReference>
<keyword evidence="2" id="KW-1185">Reference proteome</keyword>
<evidence type="ECO:0008006" key="3">
    <source>
        <dbReference type="Google" id="ProtNLM"/>
    </source>
</evidence>
<dbReference type="InterPro" id="IPR036047">
    <property type="entry name" value="F-box-like_dom_sf"/>
</dbReference>